<dbReference type="InterPro" id="IPR050615">
    <property type="entry name" value="ATP-dep_DNA_Helicase"/>
</dbReference>
<dbReference type="PROSITE" id="PS51192">
    <property type="entry name" value="HELICASE_ATP_BIND_1"/>
    <property type="match status" value="1"/>
</dbReference>
<dbReference type="AlphaFoldDB" id="A0A2J8AJ85"/>
<dbReference type="GO" id="GO:0016787">
    <property type="term" value="F:hydrolase activity"/>
    <property type="evidence" value="ECO:0007669"/>
    <property type="project" value="UniProtKB-KW"/>
</dbReference>
<dbReference type="OrthoDB" id="16911at2759"/>
<keyword evidence="1" id="KW-0547">Nucleotide-binding</keyword>
<evidence type="ECO:0000256" key="2">
    <source>
        <dbReference type="ARBA" id="ARBA00022801"/>
    </source>
</evidence>
<dbReference type="Proteomes" id="UP000236333">
    <property type="component" value="Unassembled WGS sequence"/>
</dbReference>
<evidence type="ECO:0000313" key="6">
    <source>
        <dbReference type="EMBL" id="PNH12575.1"/>
    </source>
</evidence>
<dbReference type="InterPro" id="IPR014001">
    <property type="entry name" value="Helicase_ATP-bd"/>
</dbReference>
<dbReference type="GO" id="GO:0005524">
    <property type="term" value="F:ATP binding"/>
    <property type="evidence" value="ECO:0007669"/>
    <property type="project" value="UniProtKB-KW"/>
</dbReference>
<protein>
    <submittedName>
        <fullName evidence="6">Putative ATP-dependent RNA</fullName>
    </submittedName>
</protein>
<organism evidence="6 7">
    <name type="scientific">Tetrabaena socialis</name>
    <dbReference type="NCBI Taxonomy" id="47790"/>
    <lineage>
        <taxon>Eukaryota</taxon>
        <taxon>Viridiplantae</taxon>
        <taxon>Chlorophyta</taxon>
        <taxon>core chlorophytes</taxon>
        <taxon>Chlorophyceae</taxon>
        <taxon>CS clade</taxon>
        <taxon>Chlamydomonadales</taxon>
        <taxon>Tetrabaenaceae</taxon>
        <taxon>Tetrabaena</taxon>
    </lineage>
</organism>
<evidence type="ECO:0000256" key="3">
    <source>
        <dbReference type="ARBA" id="ARBA00022806"/>
    </source>
</evidence>
<dbReference type="Gene3D" id="3.40.50.300">
    <property type="entry name" value="P-loop containing nucleotide triphosphate hydrolases"/>
    <property type="match status" value="2"/>
</dbReference>
<evidence type="ECO:0000313" key="7">
    <source>
        <dbReference type="Proteomes" id="UP000236333"/>
    </source>
</evidence>
<keyword evidence="7" id="KW-1185">Reference proteome</keyword>
<evidence type="ECO:0000256" key="1">
    <source>
        <dbReference type="ARBA" id="ARBA00022741"/>
    </source>
</evidence>
<gene>
    <name evidence="6" type="ORF">TSOC_000511</name>
</gene>
<name>A0A2J8AJ85_9CHLO</name>
<dbReference type="CDD" id="cd17926">
    <property type="entry name" value="DEXHc_RE"/>
    <property type="match status" value="1"/>
</dbReference>
<dbReference type="PANTHER" id="PTHR11274:SF0">
    <property type="entry name" value="GENERAL TRANSCRIPTION AND DNA REPAIR FACTOR IIH HELICASE SUBUNIT XPB"/>
    <property type="match status" value="1"/>
</dbReference>
<accession>A0A2J8AJ85</accession>
<comment type="caution">
    <text evidence="6">The sequence shown here is derived from an EMBL/GenBank/DDBJ whole genome shotgun (WGS) entry which is preliminary data.</text>
</comment>
<keyword evidence="4" id="KW-0067">ATP-binding</keyword>
<keyword evidence="2" id="KW-0378">Hydrolase</keyword>
<dbReference type="SUPFAM" id="SSF52540">
    <property type="entry name" value="P-loop containing nucleoside triphosphate hydrolases"/>
    <property type="match status" value="2"/>
</dbReference>
<dbReference type="InterPro" id="IPR006935">
    <property type="entry name" value="Helicase/UvrB_N"/>
</dbReference>
<dbReference type="PANTHER" id="PTHR11274">
    <property type="entry name" value="RAD25/XP-B DNA REPAIR HELICASE"/>
    <property type="match status" value="1"/>
</dbReference>
<evidence type="ECO:0000256" key="4">
    <source>
        <dbReference type="ARBA" id="ARBA00022840"/>
    </source>
</evidence>
<proteinExistence type="predicted"/>
<dbReference type="SMART" id="SM00487">
    <property type="entry name" value="DEXDc"/>
    <property type="match status" value="1"/>
</dbReference>
<dbReference type="Pfam" id="PF04851">
    <property type="entry name" value="ResIII"/>
    <property type="match status" value="1"/>
</dbReference>
<dbReference type="InterPro" id="IPR027417">
    <property type="entry name" value="P-loop_NTPase"/>
</dbReference>
<evidence type="ECO:0000259" key="5">
    <source>
        <dbReference type="PROSITE" id="PS51192"/>
    </source>
</evidence>
<keyword evidence="3" id="KW-0347">Helicase</keyword>
<feature type="domain" description="Helicase ATP-binding" evidence="5">
    <location>
        <begin position="75"/>
        <end position="224"/>
    </location>
</feature>
<reference evidence="6 7" key="1">
    <citation type="journal article" date="2017" name="Mol. Biol. Evol.">
        <title>The 4-celled Tetrabaena socialis nuclear genome reveals the essential components for genetic control of cell number at the origin of multicellularity in the volvocine lineage.</title>
        <authorList>
            <person name="Featherston J."/>
            <person name="Arakaki Y."/>
            <person name="Hanschen E.R."/>
            <person name="Ferris P.J."/>
            <person name="Michod R.E."/>
            <person name="Olson B.J.S.C."/>
            <person name="Nozaki H."/>
            <person name="Durand P.M."/>
        </authorList>
    </citation>
    <scope>NUCLEOTIDE SEQUENCE [LARGE SCALE GENOMIC DNA]</scope>
    <source>
        <strain evidence="6 7">NIES-571</strain>
    </source>
</reference>
<dbReference type="GO" id="GO:0004386">
    <property type="term" value="F:helicase activity"/>
    <property type="evidence" value="ECO:0007669"/>
    <property type="project" value="UniProtKB-KW"/>
</dbReference>
<dbReference type="GO" id="GO:0003677">
    <property type="term" value="F:DNA binding"/>
    <property type="evidence" value="ECO:0007669"/>
    <property type="project" value="InterPro"/>
</dbReference>
<dbReference type="EMBL" id="PGGS01000007">
    <property type="protein sequence ID" value="PNH12575.1"/>
    <property type="molecule type" value="Genomic_DNA"/>
</dbReference>
<sequence length="462" mass="52025">MTPLNMMIINNVKPKSFQLFEETANYLYIPKFYGLQKFGAPSHVQIPTGQESKNLTFTGAMRDEQVAPCAAFYKAAKDPLRMGGIISLSCGQGKTVIALNIIGHLKMRTLIVVHKDFLLTQWHERIKQFLPNARIGLVKGKVIDTDDKDIVMASVQSLSMKDYDADVFSGIGFIVIDECHRVGTEVFSKALRKHNFQYSLGLSATVERKDGMTKAFVNFLGDVVYKGKRREDIVHVIQYSYYNEDPLYSKEELIRSIGKPNMSRMINNICAFAPRNLVVVDAITRLFAMEPQRKVLVLSDRKEQLAFLKTALLARDVIAGFYYGGLKAAQLAESETKNVLLATFAYAAEGMDCRGLDTLILASPKSDIEQSCGRILREKADERVHVPLILDVVDAFSLFERQGSKRKQYYKKNGYKIIEDSYRDSSGEQKQACINVRELLSNASDVDTCGMKDNSCTYAFRN</sequence>